<dbReference type="InterPro" id="IPR036390">
    <property type="entry name" value="WH_DNA-bd_sf"/>
</dbReference>
<evidence type="ECO:0000259" key="4">
    <source>
        <dbReference type="PROSITE" id="PS50949"/>
    </source>
</evidence>
<dbReference type="Gene3D" id="1.20.120.530">
    <property type="entry name" value="GntR ligand-binding domain-like"/>
    <property type="match status" value="1"/>
</dbReference>
<evidence type="ECO:0000313" key="6">
    <source>
        <dbReference type="Proteomes" id="UP001501047"/>
    </source>
</evidence>
<dbReference type="SUPFAM" id="SSF46785">
    <property type="entry name" value="Winged helix' DNA-binding domain"/>
    <property type="match status" value="1"/>
</dbReference>
<dbReference type="RefSeq" id="WP_343824519.1">
    <property type="nucleotide sequence ID" value="NZ_BAAACI010000001.1"/>
</dbReference>
<dbReference type="PROSITE" id="PS50949">
    <property type="entry name" value="HTH_GNTR"/>
    <property type="match status" value="1"/>
</dbReference>
<evidence type="ECO:0000256" key="1">
    <source>
        <dbReference type="ARBA" id="ARBA00023015"/>
    </source>
</evidence>
<dbReference type="InterPro" id="IPR036388">
    <property type="entry name" value="WH-like_DNA-bd_sf"/>
</dbReference>
<dbReference type="PRINTS" id="PR00035">
    <property type="entry name" value="HTHGNTR"/>
</dbReference>
<evidence type="ECO:0000256" key="2">
    <source>
        <dbReference type="ARBA" id="ARBA00023125"/>
    </source>
</evidence>
<dbReference type="PANTHER" id="PTHR43537:SF43">
    <property type="entry name" value="GNTR-FAMILY TRANSCRIPTIONAL REGULATOR"/>
    <property type="match status" value="1"/>
</dbReference>
<protein>
    <submittedName>
        <fullName evidence="5">FadR/GntR family transcriptional regulator</fullName>
    </submittedName>
</protein>
<feature type="domain" description="HTH gntR-type" evidence="4">
    <location>
        <begin position="5"/>
        <end position="73"/>
    </location>
</feature>
<dbReference type="Pfam" id="PF07729">
    <property type="entry name" value="FCD"/>
    <property type="match status" value="1"/>
</dbReference>
<dbReference type="CDD" id="cd07377">
    <property type="entry name" value="WHTH_GntR"/>
    <property type="match status" value="1"/>
</dbReference>
<evidence type="ECO:0000256" key="3">
    <source>
        <dbReference type="ARBA" id="ARBA00023163"/>
    </source>
</evidence>
<dbReference type="SMART" id="SM00345">
    <property type="entry name" value="HTH_GNTR"/>
    <property type="match status" value="1"/>
</dbReference>
<dbReference type="Pfam" id="PF00392">
    <property type="entry name" value="GntR"/>
    <property type="match status" value="1"/>
</dbReference>
<evidence type="ECO:0000313" key="5">
    <source>
        <dbReference type="EMBL" id="GAA0767548.1"/>
    </source>
</evidence>
<keyword evidence="6" id="KW-1185">Reference proteome</keyword>
<proteinExistence type="predicted"/>
<dbReference type="EMBL" id="BAAACI010000001">
    <property type="protein sequence ID" value="GAA0767548.1"/>
    <property type="molecule type" value="Genomic_DNA"/>
</dbReference>
<keyword evidence="1" id="KW-0805">Transcription regulation</keyword>
<dbReference type="InterPro" id="IPR008920">
    <property type="entry name" value="TF_FadR/GntR_C"/>
</dbReference>
<dbReference type="InterPro" id="IPR011711">
    <property type="entry name" value="GntR_C"/>
</dbReference>
<comment type="caution">
    <text evidence="5">The sequence shown here is derived from an EMBL/GenBank/DDBJ whole genome shotgun (WGS) entry which is preliminary data.</text>
</comment>
<dbReference type="SMART" id="SM00895">
    <property type="entry name" value="FCD"/>
    <property type="match status" value="1"/>
</dbReference>
<dbReference type="Gene3D" id="1.10.10.10">
    <property type="entry name" value="Winged helix-like DNA-binding domain superfamily/Winged helix DNA-binding domain"/>
    <property type="match status" value="1"/>
</dbReference>
<keyword evidence="3" id="KW-0804">Transcription</keyword>
<organism evidence="5 6">
    <name type="scientific">Clostridium subterminale</name>
    <dbReference type="NCBI Taxonomy" id="1550"/>
    <lineage>
        <taxon>Bacteria</taxon>
        <taxon>Bacillati</taxon>
        <taxon>Bacillota</taxon>
        <taxon>Clostridia</taxon>
        <taxon>Eubacteriales</taxon>
        <taxon>Clostridiaceae</taxon>
        <taxon>Clostridium</taxon>
    </lineage>
</organism>
<dbReference type="PANTHER" id="PTHR43537">
    <property type="entry name" value="TRANSCRIPTIONAL REGULATOR, GNTR FAMILY"/>
    <property type="match status" value="1"/>
</dbReference>
<dbReference type="InterPro" id="IPR000524">
    <property type="entry name" value="Tscrpt_reg_HTH_GntR"/>
</dbReference>
<gene>
    <name evidence="5" type="ORF">GCM10008908_06760</name>
</gene>
<name>A0ABN1KI42_CLOSU</name>
<dbReference type="Proteomes" id="UP001501047">
    <property type="component" value="Unassembled WGS sequence"/>
</dbReference>
<reference evidence="5 6" key="1">
    <citation type="journal article" date="2019" name="Int. J. Syst. Evol. Microbiol.">
        <title>The Global Catalogue of Microorganisms (GCM) 10K type strain sequencing project: providing services to taxonomists for standard genome sequencing and annotation.</title>
        <authorList>
            <consortium name="The Broad Institute Genomics Platform"/>
            <consortium name="The Broad Institute Genome Sequencing Center for Infectious Disease"/>
            <person name="Wu L."/>
            <person name="Ma J."/>
        </authorList>
    </citation>
    <scope>NUCLEOTIDE SEQUENCE [LARGE SCALE GENOMIC DNA]</scope>
    <source>
        <strain evidence="5 6">JCM 1417</strain>
    </source>
</reference>
<dbReference type="SUPFAM" id="SSF48008">
    <property type="entry name" value="GntR ligand-binding domain-like"/>
    <property type="match status" value="1"/>
</dbReference>
<sequence length="227" mass="26199">MGIENRSYLKVIQYIKQLLLSEQLSMGDKLPTERELSEKLNISRNSIREAIRMMENMGIIESRQGSGNYLMGNIGRSFTDSLSMMLLMKRVDYLEISQLRRGIEIQALSLAMNLITEEDLTNLNTLLDEMDECSEIQRAILDKEFHYAVVTLSKNQLMLSIMEGLSEICQEFIEHILSRTLNNEKTILINLHKKIFKSLVEKDLSIGVEAINEHYNVIDKLLINDKK</sequence>
<accession>A0ABN1KI42</accession>
<keyword evidence="2" id="KW-0238">DNA-binding</keyword>